<dbReference type="InterPro" id="IPR014043">
    <property type="entry name" value="Acyl_transferase_dom"/>
</dbReference>
<dbReference type="SMART" id="SM00825">
    <property type="entry name" value="PKS_KS"/>
    <property type="match status" value="1"/>
</dbReference>
<dbReference type="GO" id="GO:0006633">
    <property type="term" value="P:fatty acid biosynthetic process"/>
    <property type="evidence" value="ECO:0007669"/>
    <property type="project" value="InterPro"/>
</dbReference>
<dbReference type="CDD" id="cd00833">
    <property type="entry name" value="PKS"/>
    <property type="match status" value="1"/>
</dbReference>
<dbReference type="Pfam" id="PF00698">
    <property type="entry name" value="Acyl_transf_1"/>
    <property type="match status" value="1"/>
</dbReference>
<evidence type="ECO:0000259" key="4">
    <source>
        <dbReference type="PROSITE" id="PS52004"/>
    </source>
</evidence>
<evidence type="ECO:0000256" key="1">
    <source>
        <dbReference type="ARBA" id="ARBA00022450"/>
    </source>
</evidence>
<keyword evidence="2" id="KW-0597">Phosphoprotein</keyword>
<dbReference type="InterPro" id="IPR020841">
    <property type="entry name" value="PKS_Beta-ketoAc_synthase_dom"/>
</dbReference>
<dbReference type="Gene3D" id="3.40.366.10">
    <property type="entry name" value="Malonyl-Coenzyme A Acyl Carrier Protein, domain 2"/>
    <property type="match status" value="2"/>
</dbReference>
<dbReference type="PROSITE" id="PS52004">
    <property type="entry name" value="KS3_2"/>
    <property type="match status" value="1"/>
</dbReference>
<sequence length="837" mass="92090">MPDQDLFSSESQSDKEIALKQALRKAGDTIRQLLQENAALKKKERIAIIGMACRFPGGANSIEEYWSLLESGKDAISEFPFDRRNKNSLFSSDDHGTEKLHSAKGGFLNTSIDQFDAAFFGISPDEAKSLDPQQRLLLELGWEALEHARLIPEHLKSTRTAVYIGSSNATAGIISRTFGFTGPSLALDTACSSSLVALHLATRSLHALESDMAMVGGVNLIIDPDKLIAHSKPNTISPDGACRVFSADANGYVRSEGCAVIILKRESDAKRDGDNILAYVCGTAINQDGKTDEVDAPNGQSQQAVIHAALNDAGIESSQLDYIEAHGIGTLLGDPIELEAIGNVMHNRSQSVLNVGSSKSNIGHMESVAGLGGLIKIVLSLQHQKIPANLHFNTPNTQLDWDNLPMKVVATHTDWPLKSNPNASRYAGLSSFGFGGTNAHIVISGNDVTPVEVIEKPERPMHVLTLSARSEQSLIELAHRYAHRIKNTSSSELADVCFSSNTTRSQFEFRFAVNGANSNAMVKKLNNLKSVSKVTGQTKTAWLFSGQGSEYPGMGLELYQSLPIFKQTIDQCAVILDRTLPLSLIEILFDPDKNHLLETQFAHPAIFALEYSLAKTWLSWGVRPDYVAGNDIGEYVAACIAEIFSLEDGLLMLAARAKVLQNPPDHVVMAELETFLNSIRFSSPSIPFISGSSADNSEQEFTQSTYWMQHIGKHANLIENINRLTDLSVRTFLEIGPDQSISEYIRSHSSMTNDLTLCSSLHRNSPPWEVLTSTVAQLYMHGIQIDWNAFDAPYKHRKVDLPTYAFDRKRYWIDESHLKAKKVRTNFQSNHSTQYST</sequence>
<dbReference type="PANTHER" id="PTHR43775">
    <property type="entry name" value="FATTY ACID SYNTHASE"/>
    <property type="match status" value="1"/>
</dbReference>
<dbReference type="AlphaFoldDB" id="A0A6B2R148"/>
<dbReference type="InterPro" id="IPR018201">
    <property type="entry name" value="Ketoacyl_synth_AS"/>
</dbReference>
<organism evidence="5">
    <name type="scientific">Sheuella amnicola</name>
    <dbReference type="NCBI Taxonomy" id="2707330"/>
    <lineage>
        <taxon>Bacteria</taxon>
        <taxon>Pseudomonadati</taxon>
        <taxon>Pseudomonadota</taxon>
        <taxon>Betaproteobacteria</taxon>
        <taxon>Burkholderiales</taxon>
        <taxon>Alcaligenaceae</taxon>
        <taxon>Sheuella</taxon>
    </lineage>
</organism>
<dbReference type="SUPFAM" id="SSF53901">
    <property type="entry name" value="Thiolase-like"/>
    <property type="match status" value="1"/>
</dbReference>
<evidence type="ECO:0000256" key="2">
    <source>
        <dbReference type="ARBA" id="ARBA00022553"/>
    </source>
</evidence>
<dbReference type="PROSITE" id="PS00606">
    <property type="entry name" value="KS3_1"/>
    <property type="match status" value="1"/>
</dbReference>
<dbReference type="GO" id="GO:0004315">
    <property type="term" value="F:3-oxoacyl-[acyl-carrier-protein] synthase activity"/>
    <property type="evidence" value="ECO:0007669"/>
    <property type="project" value="InterPro"/>
</dbReference>
<dbReference type="SUPFAM" id="SSF52151">
    <property type="entry name" value="FabD/lysophospholipase-like"/>
    <property type="match status" value="1"/>
</dbReference>
<dbReference type="InterPro" id="IPR001227">
    <property type="entry name" value="Ac_transferase_dom_sf"/>
</dbReference>
<comment type="caution">
    <text evidence="5">The sequence shown here is derived from an EMBL/GenBank/DDBJ whole genome shotgun (WGS) entry which is preliminary data.</text>
</comment>
<dbReference type="Gene3D" id="3.40.47.10">
    <property type="match status" value="1"/>
</dbReference>
<proteinExistence type="predicted"/>
<dbReference type="EMBL" id="JAAGRN010000005">
    <property type="protein sequence ID" value="NDY83344.1"/>
    <property type="molecule type" value="Genomic_DNA"/>
</dbReference>
<feature type="domain" description="Ketosynthase family 3 (KS3)" evidence="4">
    <location>
        <begin position="43"/>
        <end position="445"/>
    </location>
</feature>
<evidence type="ECO:0000313" key="5">
    <source>
        <dbReference type="EMBL" id="NDY83344.1"/>
    </source>
</evidence>
<dbReference type="Pfam" id="PF22621">
    <property type="entry name" value="CurL-like_PKS_C"/>
    <property type="match status" value="1"/>
</dbReference>
<accession>A0A6B2R148</accession>
<evidence type="ECO:0000256" key="3">
    <source>
        <dbReference type="ARBA" id="ARBA00022679"/>
    </source>
</evidence>
<dbReference type="RefSeq" id="WP_163654423.1">
    <property type="nucleotide sequence ID" value="NZ_JAAGRN010000005.1"/>
</dbReference>
<name>A0A6B2R148_9BURK</name>
<dbReference type="Pfam" id="PF00109">
    <property type="entry name" value="ketoacyl-synt"/>
    <property type="match status" value="1"/>
</dbReference>
<dbReference type="PANTHER" id="PTHR43775:SF37">
    <property type="entry name" value="SI:DKEY-61P9.11"/>
    <property type="match status" value="1"/>
</dbReference>
<dbReference type="Gene3D" id="3.30.70.3290">
    <property type="match status" value="2"/>
</dbReference>
<reference evidence="5" key="1">
    <citation type="submission" date="2020-02" db="EMBL/GenBank/DDBJ databases">
        <authorList>
            <person name="Chen W.-M."/>
        </authorList>
    </citation>
    <scope>NUCLEOTIDE SEQUENCE</scope>
    <source>
        <strain evidence="5">NBD-18</strain>
    </source>
</reference>
<dbReference type="InterPro" id="IPR014031">
    <property type="entry name" value="Ketoacyl_synth_C"/>
</dbReference>
<dbReference type="SMART" id="SM00827">
    <property type="entry name" value="PKS_AT"/>
    <property type="match status" value="1"/>
</dbReference>
<dbReference type="InterPro" id="IPR014030">
    <property type="entry name" value="Ketoacyl_synth_N"/>
</dbReference>
<keyword evidence="1" id="KW-0596">Phosphopantetheine</keyword>
<dbReference type="InterPro" id="IPR016035">
    <property type="entry name" value="Acyl_Trfase/lysoPLipase"/>
</dbReference>
<dbReference type="InterPro" id="IPR016039">
    <property type="entry name" value="Thiolase-like"/>
</dbReference>
<keyword evidence="3" id="KW-0808">Transferase</keyword>
<dbReference type="InterPro" id="IPR050091">
    <property type="entry name" value="PKS_NRPS_Biosynth_Enz"/>
</dbReference>
<dbReference type="Pfam" id="PF02801">
    <property type="entry name" value="Ketoacyl-synt_C"/>
    <property type="match status" value="1"/>
</dbReference>
<dbReference type="GO" id="GO:0004312">
    <property type="term" value="F:fatty acid synthase activity"/>
    <property type="evidence" value="ECO:0007669"/>
    <property type="project" value="TreeGrafter"/>
</dbReference>
<gene>
    <name evidence="5" type="ORF">G3I67_08885</name>
</gene>
<protein>
    <submittedName>
        <fullName evidence="5">Type I polyketide synthase</fullName>
    </submittedName>
</protein>